<keyword evidence="5" id="KW-0732">Signal</keyword>
<dbReference type="InterPro" id="IPR018391">
    <property type="entry name" value="PQQ_b-propeller_rpt"/>
</dbReference>
<evidence type="ECO:0000259" key="6">
    <source>
        <dbReference type="Pfam" id="PF01011"/>
    </source>
</evidence>
<comment type="caution">
    <text evidence="7">The sequence shown here is derived from an EMBL/GenBank/DDBJ whole genome shotgun (WGS) entry which is preliminary data.</text>
</comment>
<evidence type="ECO:0000256" key="5">
    <source>
        <dbReference type="SAM" id="SignalP"/>
    </source>
</evidence>
<name>Q0FSF1_SALBH</name>
<feature type="compositionally biased region" description="Acidic residues" evidence="4">
    <location>
        <begin position="47"/>
        <end position="60"/>
    </location>
</feature>
<feature type="compositionally biased region" description="Acidic residues" evidence="4">
    <location>
        <begin position="80"/>
        <end position="90"/>
    </location>
</feature>
<dbReference type="PANTHER" id="PTHR32303:SF4">
    <property type="entry name" value="QUINOPROTEIN GLUCOSE DEHYDROGENASE"/>
    <property type="match status" value="1"/>
</dbReference>
<feature type="region of interest" description="Disordered" evidence="4">
    <location>
        <begin position="16"/>
        <end position="140"/>
    </location>
</feature>
<dbReference type="eggNOG" id="COG4993">
    <property type="taxonomic scope" value="Bacteria"/>
</dbReference>
<dbReference type="GO" id="GO:0008876">
    <property type="term" value="F:quinoprotein glucose dehydrogenase activity"/>
    <property type="evidence" value="ECO:0007669"/>
    <property type="project" value="TreeGrafter"/>
</dbReference>
<comment type="cofactor">
    <cofactor evidence="1">
        <name>pyrroloquinoline quinone</name>
        <dbReference type="ChEBI" id="CHEBI:58442"/>
    </cofactor>
</comment>
<accession>Q0FSF1</accession>
<feature type="compositionally biased region" description="Low complexity" evidence="4">
    <location>
        <begin position="61"/>
        <end position="76"/>
    </location>
</feature>
<dbReference type="Gene3D" id="2.140.10.10">
    <property type="entry name" value="Quinoprotein alcohol dehydrogenase-like superfamily"/>
    <property type="match status" value="2"/>
</dbReference>
<dbReference type="Pfam" id="PF01011">
    <property type="entry name" value="PQQ"/>
    <property type="match status" value="1"/>
</dbReference>
<evidence type="ECO:0000313" key="8">
    <source>
        <dbReference type="Proteomes" id="UP000006230"/>
    </source>
</evidence>
<dbReference type="CDD" id="cd10280">
    <property type="entry name" value="PQQ_mGDH"/>
    <property type="match status" value="1"/>
</dbReference>
<gene>
    <name evidence="7" type="ORF">R2601_04763</name>
</gene>
<sequence length="741" mass="79718">MNRLLRSTAILTLLAVPVFAQQEDTPGPTGEPEAAAPETGVPASEEAAPEPEAADADDAPAEPAEAGAEGDAAPARDAAEPDTAEDDAAASEEPSADSAEAASEDTPAEPESETAQARPSSDAKVPASGPGWPSFHGQVSGAKYSPLDQITPENVGELELAWRLETGDVSDGSGDLPATVWSATPIYANDLLYIGTPFYRVLAVDPATGEEVWSFDSQSTLEALTQPALKNRGVAYWEAAEPVEGEACQRIVYLGTMDAQLFALDADDGALCEDFADGGVLDVNQWNTVNDRWPLSLLQPPTIVDDHVIIGWAGNDWDWAEAPPGSVFSVNAQTGELEWTFDTIPEEIRERTGTANVWTAMSADEERGIVYLPVASPSPNYWGGNRTEDIPYATSTTALDIETGEVIWSRQWVHHDIWDYDINSAPTLMDITVDGEEIPALMQATKMGFLFVVNRETGEDIWPIEERAVPAGDIEGERYPPTQPFPTVPAPLIDQSTLPDVWPLADIASFGECSALWDEMQYAGMYQPPTTEGAGAGAYPNSAGVVQWGGVGFDPERQLAVVNLSHVVQYIQLYEREEYDRINGEAGPGESGFHPQTGAPYGMSLKTALNRWGMPCWKPPFGELAAIDMSTGEIVWRKPFGSSQRYGFYMPEMWGSPTIGGPAVTASGLIFIGATMDAKVRAYDLQTGEELWEDLTEAPSVSNPAIYEHDGAQYVAFVSGGNSILKPSVGDMVSVYRLPVE</sequence>
<dbReference type="STRING" id="314265.R2601_04763"/>
<feature type="compositionally biased region" description="Acidic residues" evidence="4">
    <location>
        <begin position="102"/>
        <end position="112"/>
    </location>
</feature>
<keyword evidence="8" id="KW-1185">Reference proteome</keyword>
<dbReference type="GO" id="GO:0016020">
    <property type="term" value="C:membrane"/>
    <property type="evidence" value="ECO:0007669"/>
    <property type="project" value="InterPro"/>
</dbReference>
<evidence type="ECO:0000256" key="1">
    <source>
        <dbReference type="ARBA" id="ARBA00001931"/>
    </source>
</evidence>
<evidence type="ECO:0000256" key="3">
    <source>
        <dbReference type="ARBA" id="ARBA00023002"/>
    </source>
</evidence>
<feature type="signal peptide" evidence="5">
    <location>
        <begin position="1"/>
        <end position="20"/>
    </location>
</feature>
<feature type="compositionally biased region" description="Low complexity" evidence="4">
    <location>
        <begin position="25"/>
        <end position="46"/>
    </location>
</feature>
<evidence type="ECO:0000256" key="4">
    <source>
        <dbReference type="SAM" id="MobiDB-lite"/>
    </source>
</evidence>
<evidence type="ECO:0000313" key="7">
    <source>
        <dbReference type="EMBL" id="EAU47050.1"/>
    </source>
</evidence>
<feature type="domain" description="Pyrrolo-quinoline quinone repeat" evidence="6">
    <location>
        <begin position="132"/>
        <end position="715"/>
    </location>
</feature>
<feature type="compositionally biased region" description="Low complexity" evidence="4">
    <location>
        <begin position="91"/>
        <end position="101"/>
    </location>
</feature>
<protein>
    <submittedName>
        <fullName evidence="7">Glucose dehydrogenase</fullName>
    </submittedName>
</protein>
<dbReference type="AlphaFoldDB" id="Q0FSF1"/>
<feature type="chain" id="PRO_5004171828" evidence="5">
    <location>
        <begin position="21"/>
        <end position="741"/>
    </location>
</feature>
<reference evidence="7 8" key="1">
    <citation type="journal article" date="2010" name="J. Bacteriol.">
        <title>Genome sequences of Pelagibaca bermudensis HTCC2601T and Maritimibacter alkaliphilus HTCC2654T, the type strains of two marine Roseobacter genera.</title>
        <authorList>
            <person name="Thrash J.C."/>
            <person name="Cho J.C."/>
            <person name="Ferriera S."/>
            <person name="Johnson J."/>
            <person name="Vergin K.L."/>
            <person name="Giovannoni S.J."/>
        </authorList>
    </citation>
    <scope>NUCLEOTIDE SEQUENCE [LARGE SCALE GENOMIC DNA]</scope>
    <source>
        <strain evidence="8">DSM 26914 / JCM 13377 / KCTC 12554 / HTCC2601</strain>
    </source>
</reference>
<dbReference type="SUPFAM" id="SSF50998">
    <property type="entry name" value="Quinoprotein alcohol dehydrogenase-like"/>
    <property type="match status" value="1"/>
</dbReference>
<dbReference type="InterPro" id="IPR017511">
    <property type="entry name" value="PQQ_mDH"/>
</dbReference>
<evidence type="ECO:0000256" key="2">
    <source>
        <dbReference type="ARBA" id="ARBA00008156"/>
    </source>
</evidence>
<dbReference type="PANTHER" id="PTHR32303">
    <property type="entry name" value="QUINOPROTEIN ALCOHOL DEHYDROGENASE (CYTOCHROME C)"/>
    <property type="match status" value="1"/>
</dbReference>
<dbReference type="GO" id="GO:0048038">
    <property type="term" value="F:quinone binding"/>
    <property type="evidence" value="ECO:0007669"/>
    <property type="project" value="InterPro"/>
</dbReference>
<dbReference type="RefSeq" id="WP_007802600.1">
    <property type="nucleotide sequence ID" value="NZ_DS022277.1"/>
</dbReference>
<dbReference type="EMBL" id="AATQ01000009">
    <property type="protein sequence ID" value="EAU47050.1"/>
    <property type="molecule type" value="Genomic_DNA"/>
</dbReference>
<proteinExistence type="inferred from homology"/>
<dbReference type="SMART" id="SM00564">
    <property type="entry name" value="PQQ"/>
    <property type="match status" value="5"/>
</dbReference>
<dbReference type="InterPro" id="IPR002372">
    <property type="entry name" value="PQQ_rpt_dom"/>
</dbReference>
<dbReference type="HOGENOM" id="CLU_018478_1_0_5"/>
<comment type="similarity">
    <text evidence="2">Belongs to the bacterial PQQ dehydrogenase family.</text>
</comment>
<dbReference type="Proteomes" id="UP000006230">
    <property type="component" value="Unassembled WGS sequence"/>
</dbReference>
<dbReference type="InterPro" id="IPR011047">
    <property type="entry name" value="Quinoprotein_ADH-like_sf"/>
</dbReference>
<organism evidence="7 8">
    <name type="scientific">Salipiger bermudensis (strain DSM 26914 / JCM 13377 / KCTC 12554 / HTCC2601)</name>
    <name type="common">Pelagibaca bermudensis</name>
    <dbReference type="NCBI Taxonomy" id="314265"/>
    <lineage>
        <taxon>Bacteria</taxon>
        <taxon>Pseudomonadati</taxon>
        <taxon>Pseudomonadota</taxon>
        <taxon>Alphaproteobacteria</taxon>
        <taxon>Rhodobacterales</taxon>
        <taxon>Roseobacteraceae</taxon>
        <taxon>Salipiger</taxon>
    </lineage>
</organism>
<keyword evidence="3" id="KW-0560">Oxidoreductase</keyword>